<keyword evidence="2" id="KW-1185">Reference proteome</keyword>
<dbReference type="EMBL" id="PJQY01002917">
    <property type="protein sequence ID" value="PQM41814.1"/>
    <property type="molecule type" value="Genomic_DNA"/>
</dbReference>
<name>A0A314UZ47_PRUYE</name>
<sequence>MAAELTSGQDHALTMASCQDELLAKTSKIKKSLRKIWAMEKSLRKLRENKKYLAALLAQKIQLIDLKKLISKELRLLRRSRADSRKHGSVHGLIMDFI</sequence>
<comment type="caution">
    <text evidence="1">The sequence shown here is derived from an EMBL/GenBank/DDBJ whole genome shotgun (WGS) entry which is preliminary data.</text>
</comment>
<evidence type="ECO:0000313" key="1">
    <source>
        <dbReference type="EMBL" id="PQM41814.1"/>
    </source>
</evidence>
<dbReference type="Proteomes" id="UP000250321">
    <property type="component" value="Unassembled WGS sequence"/>
</dbReference>
<protein>
    <submittedName>
        <fullName evidence="1">Uncharacterized protein</fullName>
    </submittedName>
</protein>
<reference evidence="1 2" key="1">
    <citation type="submission" date="2018-02" db="EMBL/GenBank/DDBJ databases">
        <title>Draft genome of wild Prunus yedoensis var. nudiflora.</title>
        <authorList>
            <person name="Baek S."/>
            <person name="Kim J.-H."/>
            <person name="Choi K."/>
            <person name="Kim G.-B."/>
            <person name="Cho A."/>
            <person name="Jang H."/>
            <person name="Shin C.-H."/>
            <person name="Yu H.-J."/>
            <person name="Mun J.-H."/>
        </authorList>
    </citation>
    <scope>NUCLEOTIDE SEQUENCE [LARGE SCALE GENOMIC DNA]</scope>
    <source>
        <strain evidence="2">cv. Jeju island</strain>
        <tissue evidence="1">Leaf</tissue>
    </source>
</reference>
<evidence type="ECO:0000313" key="2">
    <source>
        <dbReference type="Proteomes" id="UP000250321"/>
    </source>
</evidence>
<proteinExistence type="predicted"/>
<dbReference type="AlphaFoldDB" id="A0A314UZ47"/>
<organism evidence="1 2">
    <name type="scientific">Prunus yedoensis var. nudiflora</name>
    <dbReference type="NCBI Taxonomy" id="2094558"/>
    <lineage>
        <taxon>Eukaryota</taxon>
        <taxon>Viridiplantae</taxon>
        <taxon>Streptophyta</taxon>
        <taxon>Embryophyta</taxon>
        <taxon>Tracheophyta</taxon>
        <taxon>Spermatophyta</taxon>
        <taxon>Magnoliopsida</taxon>
        <taxon>eudicotyledons</taxon>
        <taxon>Gunneridae</taxon>
        <taxon>Pentapetalae</taxon>
        <taxon>rosids</taxon>
        <taxon>fabids</taxon>
        <taxon>Rosales</taxon>
        <taxon>Rosaceae</taxon>
        <taxon>Amygdaloideae</taxon>
        <taxon>Amygdaleae</taxon>
        <taxon>Prunus</taxon>
    </lineage>
</organism>
<gene>
    <name evidence="1" type="ORF">Pyn_09346</name>
</gene>
<accession>A0A314UZ47</accession>